<dbReference type="Proteomes" id="UP000774935">
    <property type="component" value="Unassembled WGS sequence"/>
</dbReference>
<comment type="caution">
    <text evidence="2">The sequence shown here is derived from an EMBL/GenBank/DDBJ whole genome shotgun (WGS) entry which is preliminary data.</text>
</comment>
<dbReference type="RefSeq" id="WP_199109160.1">
    <property type="nucleotide sequence ID" value="NZ_JAHWXQ010000001.1"/>
</dbReference>
<dbReference type="InterPro" id="IPR025411">
    <property type="entry name" value="DUF4136"/>
</dbReference>
<proteinExistence type="predicted"/>
<reference evidence="2 3" key="1">
    <citation type="submission" date="2021-07" db="EMBL/GenBank/DDBJ databases">
        <authorList>
            <person name="Kim M.K."/>
        </authorList>
    </citation>
    <scope>NUCLEOTIDE SEQUENCE [LARGE SCALE GENOMIC DNA]</scope>
    <source>
        <strain evidence="2 3">HLY7-15</strain>
    </source>
</reference>
<sequence length="204" mass="22554">MHHAPKVCYFNLRLIPALFLLLLTSCMVGPDINSSYNSSSNFGVYQTFAWHNAELPTPTIGSGPAYSPLLDQQIKQAIESELVKVGMRPAEESPDLLIAYDIALPATKASEADTVFAPGFGYGYSYWYGYRFRYSVSGLPAYRSVRDLPPGTLIIDLIEASTNQLVWRGWYEAGIDPTALGSYDLNKAVANIMSRYPPVPQTTQ</sequence>
<dbReference type="Gene3D" id="3.30.160.670">
    <property type="match status" value="1"/>
</dbReference>
<organism evidence="2 3">
    <name type="scientific">Pontibacter populi</name>
    <dbReference type="NCBI Taxonomy" id="890055"/>
    <lineage>
        <taxon>Bacteria</taxon>
        <taxon>Pseudomonadati</taxon>
        <taxon>Bacteroidota</taxon>
        <taxon>Cytophagia</taxon>
        <taxon>Cytophagales</taxon>
        <taxon>Hymenobacteraceae</taxon>
        <taxon>Pontibacter</taxon>
    </lineage>
</organism>
<dbReference type="EMBL" id="JAHWXQ010000001">
    <property type="protein sequence ID" value="MBW3364697.1"/>
    <property type="molecule type" value="Genomic_DNA"/>
</dbReference>
<feature type="domain" description="DUF4136" evidence="1">
    <location>
        <begin position="33"/>
        <end position="198"/>
    </location>
</feature>
<keyword evidence="3" id="KW-1185">Reference proteome</keyword>
<accession>A0ABS6X9X0</accession>
<evidence type="ECO:0000313" key="3">
    <source>
        <dbReference type="Proteomes" id="UP000774935"/>
    </source>
</evidence>
<protein>
    <submittedName>
        <fullName evidence="2">DUF4136 domain-containing protein</fullName>
    </submittedName>
</protein>
<name>A0ABS6X9X0_9BACT</name>
<evidence type="ECO:0000313" key="2">
    <source>
        <dbReference type="EMBL" id="MBW3364697.1"/>
    </source>
</evidence>
<dbReference type="PROSITE" id="PS51257">
    <property type="entry name" value="PROKAR_LIPOPROTEIN"/>
    <property type="match status" value="1"/>
</dbReference>
<gene>
    <name evidence="2" type="ORF">KYK27_06560</name>
</gene>
<evidence type="ECO:0000259" key="1">
    <source>
        <dbReference type="Pfam" id="PF13590"/>
    </source>
</evidence>
<dbReference type="Pfam" id="PF13590">
    <property type="entry name" value="DUF4136"/>
    <property type="match status" value="1"/>
</dbReference>